<evidence type="ECO:0000313" key="1">
    <source>
        <dbReference type="EMBL" id="MCD7458263.1"/>
    </source>
</evidence>
<reference evidence="1 2" key="1">
    <citation type="journal article" date="2021" name="BMC Genomics">
        <title>Datura genome reveals duplications of psychoactive alkaloid biosynthetic genes and high mutation rate following tissue culture.</title>
        <authorList>
            <person name="Rajewski A."/>
            <person name="Carter-House D."/>
            <person name="Stajich J."/>
            <person name="Litt A."/>
        </authorList>
    </citation>
    <scope>NUCLEOTIDE SEQUENCE [LARGE SCALE GENOMIC DNA]</scope>
    <source>
        <strain evidence="1">AR-01</strain>
    </source>
</reference>
<proteinExistence type="predicted"/>
<evidence type="ECO:0000313" key="2">
    <source>
        <dbReference type="Proteomes" id="UP000823775"/>
    </source>
</evidence>
<keyword evidence="2" id="KW-1185">Reference proteome</keyword>
<gene>
    <name evidence="1" type="ORF">HAX54_037731</name>
</gene>
<protein>
    <submittedName>
        <fullName evidence="1">Uncharacterized protein</fullName>
    </submittedName>
</protein>
<accession>A0ABS8SHK0</accession>
<dbReference type="EMBL" id="JACEIK010000509">
    <property type="protein sequence ID" value="MCD7458263.1"/>
    <property type="molecule type" value="Genomic_DNA"/>
</dbReference>
<comment type="caution">
    <text evidence="1">The sequence shown here is derived from an EMBL/GenBank/DDBJ whole genome shotgun (WGS) entry which is preliminary data.</text>
</comment>
<dbReference type="Proteomes" id="UP000823775">
    <property type="component" value="Unassembled WGS sequence"/>
</dbReference>
<organism evidence="1 2">
    <name type="scientific">Datura stramonium</name>
    <name type="common">Jimsonweed</name>
    <name type="synonym">Common thornapple</name>
    <dbReference type="NCBI Taxonomy" id="4076"/>
    <lineage>
        <taxon>Eukaryota</taxon>
        <taxon>Viridiplantae</taxon>
        <taxon>Streptophyta</taxon>
        <taxon>Embryophyta</taxon>
        <taxon>Tracheophyta</taxon>
        <taxon>Spermatophyta</taxon>
        <taxon>Magnoliopsida</taxon>
        <taxon>eudicotyledons</taxon>
        <taxon>Gunneridae</taxon>
        <taxon>Pentapetalae</taxon>
        <taxon>asterids</taxon>
        <taxon>lamiids</taxon>
        <taxon>Solanales</taxon>
        <taxon>Solanaceae</taxon>
        <taxon>Solanoideae</taxon>
        <taxon>Datureae</taxon>
        <taxon>Datura</taxon>
    </lineage>
</organism>
<sequence length="161" mass="18353">MKTCVAFCIEKENLSAVLADSVVWIVMSGVLCSESEDDEWEKRRNLRNLSFECGRNLRGTYPTKASAFPILLTPTHLNTCQYYVYVTITTWGYAPRSTGFNIATRDMVSSLPHFTKIPLWVASMAQCKSSQVTQIFTQWAPKVNQSGFLRFPHMLARRPFT</sequence>
<name>A0ABS8SHK0_DATST</name>